<organism evidence="2 3">
    <name type="scientific">Cyanobacterium stanieri LEGE 03274</name>
    <dbReference type="NCBI Taxonomy" id="1828756"/>
    <lineage>
        <taxon>Bacteria</taxon>
        <taxon>Bacillati</taxon>
        <taxon>Cyanobacteriota</taxon>
        <taxon>Cyanophyceae</taxon>
        <taxon>Oscillatoriophycideae</taxon>
        <taxon>Chroococcales</taxon>
        <taxon>Geminocystaceae</taxon>
        <taxon>Cyanobacterium</taxon>
    </lineage>
</organism>
<name>A0ABR9V3Z2_9CHRO</name>
<reference evidence="2 3" key="1">
    <citation type="submission" date="2020-10" db="EMBL/GenBank/DDBJ databases">
        <authorList>
            <person name="Castelo-Branco R."/>
            <person name="Eusebio N."/>
            <person name="Adriana R."/>
            <person name="Vieira A."/>
            <person name="Brugerolle De Fraissinette N."/>
            <person name="Rezende De Castro R."/>
            <person name="Schneider M.P."/>
            <person name="Vasconcelos V."/>
            <person name="Leao P.N."/>
        </authorList>
    </citation>
    <scope>NUCLEOTIDE SEQUENCE [LARGE SCALE GENOMIC DNA]</scope>
    <source>
        <strain evidence="2 3">LEGE 03274</strain>
    </source>
</reference>
<accession>A0ABR9V3Z2</accession>
<protein>
    <submittedName>
        <fullName evidence="2">Uncharacterized protein</fullName>
    </submittedName>
</protein>
<evidence type="ECO:0000256" key="1">
    <source>
        <dbReference type="SAM" id="Phobius"/>
    </source>
</evidence>
<sequence length="198" mass="22029">MTLSVSRFPNDSDKINWASCQWTVNNSRGWFFALLALGSFSNVVFTCALPLVGFGAIASTNLSKSKAITTILLMWLVNQVIGFTMRDYPLDFSTIAWGVVILLGGLLATVFGLFQFDRQSKNFRQYLSSIGLTLVIGFIAYQAMIWLGGVVLGDLHGFNVSVLWQVFYVNALWTLGLMALHNLFIVQKLKFSPKGKIQ</sequence>
<feature type="transmembrane region" description="Helical" evidence="1">
    <location>
        <begin position="167"/>
        <end position="186"/>
    </location>
</feature>
<feature type="transmembrane region" description="Helical" evidence="1">
    <location>
        <begin position="67"/>
        <end position="83"/>
    </location>
</feature>
<comment type="caution">
    <text evidence="2">The sequence shown here is derived from an EMBL/GenBank/DDBJ whole genome shotgun (WGS) entry which is preliminary data.</text>
</comment>
<keyword evidence="1" id="KW-0472">Membrane</keyword>
<evidence type="ECO:0000313" key="2">
    <source>
        <dbReference type="EMBL" id="MBE9222562.1"/>
    </source>
</evidence>
<evidence type="ECO:0000313" key="3">
    <source>
        <dbReference type="Proteomes" id="UP000654604"/>
    </source>
</evidence>
<dbReference type="EMBL" id="JADEWC010000013">
    <property type="protein sequence ID" value="MBE9222562.1"/>
    <property type="molecule type" value="Genomic_DNA"/>
</dbReference>
<keyword evidence="1" id="KW-0812">Transmembrane</keyword>
<proteinExistence type="predicted"/>
<keyword evidence="3" id="KW-1185">Reference proteome</keyword>
<dbReference type="RefSeq" id="WP_193800716.1">
    <property type="nucleotide sequence ID" value="NZ_JADEWC010000013.1"/>
</dbReference>
<keyword evidence="1" id="KW-1133">Transmembrane helix</keyword>
<dbReference type="Proteomes" id="UP000654604">
    <property type="component" value="Unassembled WGS sequence"/>
</dbReference>
<feature type="transmembrane region" description="Helical" evidence="1">
    <location>
        <begin position="126"/>
        <end position="147"/>
    </location>
</feature>
<feature type="transmembrane region" description="Helical" evidence="1">
    <location>
        <begin position="95"/>
        <end position="114"/>
    </location>
</feature>
<feature type="transmembrane region" description="Helical" evidence="1">
    <location>
        <begin position="30"/>
        <end position="55"/>
    </location>
</feature>
<gene>
    <name evidence="2" type="ORF">IQ215_07610</name>
</gene>